<organism evidence="1 2">
    <name type="scientific">Steinernema carpocapsae</name>
    <name type="common">Entomopathogenic nematode</name>
    <dbReference type="NCBI Taxonomy" id="34508"/>
    <lineage>
        <taxon>Eukaryota</taxon>
        <taxon>Metazoa</taxon>
        <taxon>Ecdysozoa</taxon>
        <taxon>Nematoda</taxon>
        <taxon>Chromadorea</taxon>
        <taxon>Rhabditida</taxon>
        <taxon>Tylenchina</taxon>
        <taxon>Panagrolaimomorpha</taxon>
        <taxon>Strongyloidoidea</taxon>
        <taxon>Steinernematidae</taxon>
        <taxon>Steinernema</taxon>
    </lineage>
</organism>
<reference evidence="1 2" key="1">
    <citation type="journal article" date="2015" name="Genome Biol.">
        <title>Comparative genomics of Steinernema reveals deeply conserved gene regulatory networks.</title>
        <authorList>
            <person name="Dillman A.R."/>
            <person name="Macchietto M."/>
            <person name="Porter C.F."/>
            <person name="Rogers A."/>
            <person name="Williams B."/>
            <person name="Antoshechkin I."/>
            <person name="Lee M.M."/>
            <person name="Goodwin Z."/>
            <person name="Lu X."/>
            <person name="Lewis E.E."/>
            <person name="Goodrich-Blair H."/>
            <person name="Stock S.P."/>
            <person name="Adams B.J."/>
            <person name="Sternberg P.W."/>
            <person name="Mortazavi A."/>
        </authorList>
    </citation>
    <scope>NUCLEOTIDE SEQUENCE [LARGE SCALE GENOMIC DNA]</scope>
    <source>
        <strain evidence="1 2">ALL</strain>
    </source>
</reference>
<reference evidence="1 2" key="2">
    <citation type="journal article" date="2019" name="G3 (Bethesda)">
        <title>Hybrid Assembly of the Genome of the Entomopathogenic Nematode Steinernema carpocapsae Identifies the X-Chromosome.</title>
        <authorList>
            <person name="Serra L."/>
            <person name="Macchietto M."/>
            <person name="Macias-Munoz A."/>
            <person name="McGill C.J."/>
            <person name="Rodriguez I.M."/>
            <person name="Rodriguez B."/>
            <person name="Murad R."/>
            <person name="Mortazavi A."/>
        </authorList>
    </citation>
    <scope>NUCLEOTIDE SEQUENCE [LARGE SCALE GENOMIC DNA]</scope>
    <source>
        <strain evidence="1 2">ALL</strain>
    </source>
</reference>
<sequence length="70" mass="7866">MGRFGIPREEEHGEAVELVVFRQAIDSASYVAHGNLVPALLLKILYEFSENLKLQIRQNGPQSRCPPCQT</sequence>
<evidence type="ECO:0000313" key="2">
    <source>
        <dbReference type="Proteomes" id="UP000298663"/>
    </source>
</evidence>
<proteinExistence type="predicted"/>
<comment type="caution">
    <text evidence="1">The sequence shown here is derived from an EMBL/GenBank/DDBJ whole genome shotgun (WGS) entry which is preliminary data.</text>
</comment>
<dbReference type="EMBL" id="AZBU02000009">
    <property type="protein sequence ID" value="TKR64409.1"/>
    <property type="molecule type" value="Genomic_DNA"/>
</dbReference>
<dbReference type="AlphaFoldDB" id="A0A4U5M6C1"/>
<accession>A0A4U5M6C1</accession>
<gene>
    <name evidence="1" type="ORF">L596_024946</name>
</gene>
<evidence type="ECO:0000313" key="1">
    <source>
        <dbReference type="EMBL" id="TKR64409.1"/>
    </source>
</evidence>
<dbReference type="Proteomes" id="UP000298663">
    <property type="component" value="Unassembled WGS sequence"/>
</dbReference>
<name>A0A4U5M6C1_STECR</name>
<keyword evidence="2" id="KW-1185">Reference proteome</keyword>
<protein>
    <submittedName>
        <fullName evidence="1">Uncharacterized protein</fullName>
    </submittedName>
</protein>